<keyword evidence="13" id="KW-1185">Reference proteome</keyword>
<keyword evidence="8" id="KW-0862">Zinc</keyword>
<evidence type="ECO:0000256" key="6">
    <source>
        <dbReference type="ARBA" id="ARBA00022771"/>
    </source>
</evidence>
<dbReference type="SUPFAM" id="SSF57850">
    <property type="entry name" value="RING/U-box"/>
    <property type="match status" value="1"/>
</dbReference>
<feature type="compositionally biased region" description="Polar residues" evidence="10">
    <location>
        <begin position="1"/>
        <end position="19"/>
    </location>
</feature>
<dbReference type="GO" id="GO:0061630">
    <property type="term" value="F:ubiquitin protein ligase activity"/>
    <property type="evidence" value="ECO:0007669"/>
    <property type="project" value="UniProtKB-EC"/>
</dbReference>
<name>A0AAD7KRE2_QUISA</name>
<dbReference type="PANTHER" id="PTHR22937:SF209">
    <property type="entry name" value="RING-TYPE E3 UBIQUITIN TRANSFERASE"/>
    <property type="match status" value="1"/>
</dbReference>
<evidence type="ECO:0000256" key="4">
    <source>
        <dbReference type="ARBA" id="ARBA00022679"/>
    </source>
</evidence>
<keyword evidence="6 9" id="KW-0863">Zinc-finger</keyword>
<keyword evidence="7" id="KW-0833">Ubl conjugation pathway</keyword>
<proteinExistence type="predicted"/>
<dbReference type="Gene3D" id="3.30.40.10">
    <property type="entry name" value="Zinc/RING finger domain, C3HC4 (zinc finger)"/>
    <property type="match status" value="1"/>
</dbReference>
<dbReference type="PANTHER" id="PTHR22937">
    <property type="entry name" value="E3 UBIQUITIN-PROTEIN LIGASE RNF165"/>
    <property type="match status" value="1"/>
</dbReference>
<reference evidence="12" key="1">
    <citation type="journal article" date="2023" name="Science">
        <title>Elucidation of the pathway for biosynthesis of saponin adjuvants from the soapbark tree.</title>
        <authorList>
            <person name="Reed J."/>
            <person name="Orme A."/>
            <person name="El-Demerdash A."/>
            <person name="Owen C."/>
            <person name="Martin L.B.B."/>
            <person name="Misra R.C."/>
            <person name="Kikuchi S."/>
            <person name="Rejzek M."/>
            <person name="Martin A.C."/>
            <person name="Harkess A."/>
            <person name="Leebens-Mack J."/>
            <person name="Louveau T."/>
            <person name="Stephenson M.J."/>
            <person name="Osbourn A."/>
        </authorList>
    </citation>
    <scope>NUCLEOTIDE SEQUENCE</scope>
    <source>
        <strain evidence="12">S10</strain>
    </source>
</reference>
<dbReference type="FunFam" id="3.30.40.10:FF:000309">
    <property type="entry name" value="E3 ubiquitin-protein ligase MBR2"/>
    <property type="match status" value="1"/>
</dbReference>
<organism evidence="12 13">
    <name type="scientific">Quillaja saponaria</name>
    <name type="common">Soap bark tree</name>
    <dbReference type="NCBI Taxonomy" id="32244"/>
    <lineage>
        <taxon>Eukaryota</taxon>
        <taxon>Viridiplantae</taxon>
        <taxon>Streptophyta</taxon>
        <taxon>Embryophyta</taxon>
        <taxon>Tracheophyta</taxon>
        <taxon>Spermatophyta</taxon>
        <taxon>Magnoliopsida</taxon>
        <taxon>eudicotyledons</taxon>
        <taxon>Gunneridae</taxon>
        <taxon>Pentapetalae</taxon>
        <taxon>rosids</taxon>
        <taxon>fabids</taxon>
        <taxon>Fabales</taxon>
        <taxon>Quillajaceae</taxon>
        <taxon>Quillaja</taxon>
    </lineage>
</organism>
<evidence type="ECO:0000256" key="3">
    <source>
        <dbReference type="ARBA" id="ARBA00012483"/>
    </source>
</evidence>
<dbReference type="InterPro" id="IPR001841">
    <property type="entry name" value="Znf_RING"/>
</dbReference>
<dbReference type="Pfam" id="PF13639">
    <property type="entry name" value="zf-RING_2"/>
    <property type="match status" value="1"/>
</dbReference>
<dbReference type="GO" id="GO:0010228">
    <property type="term" value="P:vegetative to reproductive phase transition of meristem"/>
    <property type="evidence" value="ECO:0007669"/>
    <property type="project" value="UniProtKB-ARBA"/>
</dbReference>
<accession>A0AAD7KRE2</accession>
<evidence type="ECO:0000313" key="13">
    <source>
        <dbReference type="Proteomes" id="UP001163823"/>
    </source>
</evidence>
<feature type="domain" description="RING-type" evidence="11">
    <location>
        <begin position="567"/>
        <end position="608"/>
    </location>
</feature>
<protein>
    <recommendedName>
        <fullName evidence="3">RING-type E3 ubiquitin transferase</fullName>
        <ecNumber evidence="3">2.3.2.27</ecNumber>
    </recommendedName>
</protein>
<gene>
    <name evidence="12" type="ORF">O6P43_033834</name>
</gene>
<comment type="caution">
    <text evidence="12">The sequence shown here is derived from an EMBL/GenBank/DDBJ whole genome shotgun (WGS) entry which is preliminary data.</text>
</comment>
<dbReference type="SMART" id="SM00184">
    <property type="entry name" value="RING"/>
    <property type="match status" value="1"/>
</dbReference>
<evidence type="ECO:0000256" key="10">
    <source>
        <dbReference type="SAM" id="MobiDB-lite"/>
    </source>
</evidence>
<dbReference type="GO" id="GO:0043161">
    <property type="term" value="P:proteasome-mediated ubiquitin-dependent protein catabolic process"/>
    <property type="evidence" value="ECO:0007669"/>
    <property type="project" value="UniProtKB-ARBA"/>
</dbReference>
<dbReference type="KEGG" id="qsa:O6P43_033834"/>
<evidence type="ECO:0000256" key="5">
    <source>
        <dbReference type="ARBA" id="ARBA00022723"/>
    </source>
</evidence>
<evidence type="ECO:0000256" key="9">
    <source>
        <dbReference type="PROSITE-ProRule" id="PRU00175"/>
    </source>
</evidence>
<comment type="catalytic activity">
    <reaction evidence="1">
        <text>S-ubiquitinyl-[E2 ubiquitin-conjugating enzyme]-L-cysteine + [acceptor protein]-L-lysine = [E2 ubiquitin-conjugating enzyme]-L-cysteine + N(6)-ubiquitinyl-[acceptor protein]-L-lysine.</text>
        <dbReference type="EC" id="2.3.2.27"/>
    </reaction>
</comment>
<keyword evidence="4" id="KW-0808">Transferase</keyword>
<feature type="region of interest" description="Disordered" evidence="10">
    <location>
        <begin position="1"/>
        <end position="21"/>
    </location>
</feature>
<dbReference type="PROSITE" id="PS50089">
    <property type="entry name" value="ZF_RING_2"/>
    <property type="match status" value="1"/>
</dbReference>
<evidence type="ECO:0000313" key="12">
    <source>
        <dbReference type="EMBL" id="KAJ7944437.1"/>
    </source>
</evidence>
<sequence length="619" mass="67455">MNNQGWLGQFSSNSNTRNELSPHESFDVLSLISSPGAITEIGQRFYECHSESSCYTLQGSVSIVQSNCHSSGPSPHTIVVNERNINTTNQNMPLRLTPPTSNSSDPLVITSGVENDVLEGHSADGRHIPCKRKASENAFRGLYVGESSSSAFQTENSKRQAIPSQDSGNSILNIFTPYTNPPIVSHQEQSEVRVGTGILGAVSSMQQTFNEARQAERFHGNAHLQTAANIEGFLPSSTFSTTTINSQFQLPSQPTLFSQYGPCANLSLGQVPFIATPSAQPFVHIPNSLENLQSSPQVDTTRSRVGVAATYLAYAGNGSHTLGPSENLRNMPRITTLTPETGRRNWAHNATNLSFVNGNANFAANIASTHNASGSRTQLSRAPTRVPQHNLAEQYAQRLSGIATPVSLQSPGQSSYNPLVTNTSAASRAMGISLGGGNARTETLSRSGMGTRLESLASRYPRVHTARRRNRLVAEVQNSLVFLPRGGSLCFEDLMIQSMLANFPEENDLHDDMRLDVDNMSYEELLSLEEQIGNVCIGVSEKSVMTLLRRQKYESITVETQAIDEPCCICQEEYVDGEDLGNLDCGHNFHFSCIKQWLVLKNTCPICKMTALAVTNQDH</sequence>
<dbReference type="InterPro" id="IPR045191">
    <property type="entry name" value="MBR1/2-like"/>
</dbReference>
<dbReference type="EMBL" id="JARAOO010000014">
    <property type="protein sequence ID" value="KAJ7944437.1"/>
    <property type="molecule type" value="Genomic_DNA"/>
</dbReference>
<comment type="pathway">
    <text evidence="2">Protein modification; protein ubiquitination.</text>
</comment>
<evidence type="ECO:0000256" key="2">
    <source>
        <dbReference type="ARBA" id="ARBA00004906"/>
    </source>
</evidence>
<evidence type="ECO:0000256" key="1">
    <source>
        <dbReference type="ARBA" id="ARBA00000900"/>
    </source>
</evidence>
<evidence type="ECO:0000256" key="7">
    <source>
        <dbReference type="ARBA" id="ARBA00022786"/>
    </source>
</evidence>
<dbReference type="AlphaFoldDB" id="A0AAD7KRE2"/>
<dbReference type="Proteomes" id="UP001163823">
    <property type="component" value="Chromosome 14"/>
</dbReference>
<dbReference type="InterPro" id="IPR013083">
    <property type="entry name" value="Znf_RING/FYVE/PHD"/>
</dbReference>
<dbReference type="EC" id="2.3.2.27" evidence="3"/>
<dbReference type="GO" id="GO:0008270">
    <property type="term" value="F:zinc ion binding"/>
    <property type="evidence" value="ECO:0007669"/>
    <property type="project" value="UniProtKB-KW"/>
</dbReference>
<evidence type="ECO:0000259" key="11">
    <source>
        <dbReference type="PROSITE" id="PS50089"/>
    </source>
</evidence>
<keyword evidence="5" id="KW-0479">Metal-binding</keyword>
<evidence type="ECO:0000256" key="8">
    <source>
        <dbReference type="ARBA" id="ARBA00022833"/>
    </source>
</evidence>